<keyword evidence="2" id="KW-0812">Transmembrane</keyword>
<keyword evidence="2" id="KW-1133">Transmembrane helix</keyword>
<evidence type="ECO:0000256" key="2">
    <source>
        <dbReference type="SAM" id="Phobius"/>
    </source>
</evidence>
<feature type="transmembrane region" description="Helical" evidence="2">
    <location>
        <begin position="43"/>
        <end position="70"/>
    </location>
</feature>
<dbReference type="OrthoDB" id="2550114at2759"/>
<accession>A0A0C2IBS2</accession>
<sequence>MDAVTAYSLASLGWLSAQALPLIVWPSFVVSLVVTQGPVPAVAVYFARALGLGQLALALQTLVLSGLLPLHAVDNDHGSASPYAWAALFVTTLYHGAAAFYSYGCYYYDIHPTVTAFLVGCTGSSILAAIGVWCLLFGEGSRISKRTGADKRTSGFPFTNKEAEKRKVR</sequence>
<dbReference type="GeneID" id="63681854"/>
<dbReference type="PANTHER" id="PTHR39605">
    <property type="entry name" value="MAJOR FACILITATOR SUPERFAMILY (MFS) PROFILE DOMAIN-CONTAINING PROTEIN"/>
    <property type="match status" value="1"/>
</dbReference>
<evidence type="ECO:0000256" key="1">
    <source>
        <dbReference type="SAM" id="MobiDB-lite"/>
    </source>
</evidence>
<dbReference type="RefSeq" id="XP_040614731.1">
    <property type="nucleotide sequence ID" value="XM_040766933.1"/>
</dbReference>
<dbReference type="PANTHER" id="PTHR39605:SF1">
    <property type="entry name" value="MAJOR FACILITATOR SUPERFAMILY (MFS) PROFILE DOMAIN-CONTAINING PROTEIN"/>
    <property type="match status" value="1"/>
</dbReference>
<feature type="transmembrane region" description="Helical" evidence="2">
    <location>
        <begin position="115"/>
        <end position="136"/>
    </location>
</feature>
<gene>
    <name evidence="3" type="ORF">SPBR_08695</name>
</gene>
<proteinExistence type="predicted"/>
<protein>
    <submittedName>
        <fullName evidence="3">Uncharacterized protein</fullName>
    </submittedName>
</protein>
<feature type="transmembrane region" description="Helical" evidence="2">
    <location>
        <begin position="82"/>
        <end position="103"/>
    </location>
</feature>
<keyword evidence="2" id="KW-0472">Membrane</keyword>
<organism evidence="3 4">
    <name type="scientific">Sporothrix brasiliensis 5110</name>
    <dbReference type="NCBI Taxonomy" id="1398154"/>
    <lineage>
        <taxon>Eukaryota</taxon>
        <taxon>Fungi</taxon>
        <taxon>Dikarya</taxon>
        <taxon>Ascomycota</taxon>
        <taxon>Pezizomycotina</taxon>
        <taxon>Sordariomycetes</taxon>
        <taxon>Sordariomycetidae</taxon>
        <taxon>Ophiostomatales</taxon>
        <taxon>Ophiostomataceae</taxon>
        <taxon>Sporothrix</taxon>
    </lineage>
</organism>
<reference evidence="3 4" key="1">
    <citation type="journal article" date="2014" name="BMC Genomics">
        <title>Comparative genomics of the major fungal agents of human and animal Sporotrichosis: Sporothrix schenckii and Sporothrix brasiliensis.</title>
        <authorList>
            <person name="Teixeira M.M."/>
            <person name="de Almeida L.G."/>
            <person name="Kubitschek-Barreira P."/>
            <person name="Alves F.L."/>
            <person name="Kioshima E.S."/>
            <person name="Abadio A.K."/>
            <person name="Fernandes L."/>
            <person name="Derengowski L.S."/>
            <person name="Ferreira K.S."/>
            <person name="Souza R.C."/>
            <person name="Ruiz J.C."/>
            <person name="de Andrade N.C."/>
            <person name="Paes H.C."/>
            <person name="Nicola A.M."/>
            <person name="Albuquerque P."/>
            <person name="Gerber A.L."/>
            <person name="Martins V.P."/>
            <person name="Peconick L.D."/>
            <person name="Neto A.V."/>
            <person name="Chaucanez C.B."/>
            <person name="Silva P.A."/>
            <person name="Cunha O.L."/>
            <person name="de Oliveira F.F."/>
            <person name="dos Santos T.C."/>
            <person name="Barros A.L."/>
            <person name="Soares M.A."/>
            <person name="de Oliveira L.M."/>
            <person name="Marini M.M."/>
            <person name="Villalobos-Duno H."/>
            <person name="Cunha M.M."/>
            <person name="de Hoog S."/>
            <person name="da Silveira J.F."/>
            <person name="Henrissat B."/>
            <person name="Nino-Vega G.A."/>
            <person name="Cisalpino P.S."/>
            <person name="Mora-Montes H.M."/>
            <person name="Almeida S.R."/>
            <person name="Stajich J.E."/>
            <person name="Lopes-Bezerra L.M."/>
            <person name="Vasconcelos A.T."/>
            <person name="Felipe M.S."/>
        </authorList>
    </citation>
    <scope>NUCLEOTIDE SEQUENCE [LARGE SCALE GENOMIC DNA]</scope>
    <source>
        <strain evidence="3 4">5110</strain>
    </source>
</reference>
<name>A0A0C2IBS2_9PEZI</name>
<evidence type="ECO:0000313" key="3">
    <source>
        <dbReference type="EMBL" id="KIH86721.1"/>
    </source>
</evidence>
<feature type="region of interest" description="Disordered" evidence="1">
    <location>
        <begin position="146"/>
        <end position="169"/>
    </location>
</feature>
<dbReference type="AlphaFoldDB" id="A0A0C2IBS2"/>
<dbReference type="Proteomes" id="UP000031575">
    <property type="component" value="Unassembled WGS sequence"/>
</dbReference>
<dbReference type="HOGENOM" id="CLU_103432_0_0_1"/>
<evidence type="ECO:0000313" key="4">
    <source>
        <dbReference type="Proteomes" id="UP000031575"/>
    </source>
</evidence>
<dbReference type="EMBL" id="AWTV01000011">
    <property type="protein sequence ID" value="KIH86721.1"/>
    <property type="molecule type" value="Genomic_DNA"/>
</dbReference>
<dbReference type="VEuPathDB" id="FungiDB:SPBR_08695"/>
<comment type="caution">
    <text evidence="3">The sequence shown here is derived from an EMBL/GenBank/DDBJ whole genome shotgun (WGS) entry which is preliminary data.</text>
</comment>
<keyword evidence="4" id="KW-1185">Reference proteome</keyword>